<gene>
    <name evidence="1" type="ORF">COK38_11560</name>
</gene>
<reference evidence="1 2" key="1">
    <citation type="submission" date="2017-09" db="EMBL/GenBank/DDBJ databases">
        <title>Large-scale bioinformatics analysis of Bacillus genomes uncovers conserved roles of natural products in bacterial physiology.</title>
        <authorList>
            <consortium name="Agbiome Team Llc"/>
            <person name="Bleich R.M."/>
            <person name="Grubbs K.J."/>
            <person name="Santa Maria K.C."/>
            <person name="Allen S.E."/>
            <person name="Farag S."/>
            <person name="Shank E.A."/>
            <person name="Bowers A."/>
        </authorList>
    </citation>
    <scope>NUCLEOTIDE SEQUENCE [LARGE SCALE GENOMIC DNA]</scope>
    <source>
        <strain evidence="1 2">AFS067272</strain>
    </source>
</reference>
<dbReference type="EMBL" id="NVBO01000088">
    <property type="protein sequence ID" value="PFS01460.1"/>
    <property type="molecule type" value="Genomic_DNA"/>
</dbReference>
<name>A0AA44TG47_BACCE</name>
<comment type="caution">
    <text evidence="1">The sequence shown here is derived from an EMBL/GenBank/DDBJ whole genome shotgun (WGS) entry which is preliminary data.</text>
</comment>
<evidence type="ECO:0000313" key="2">
    <source>
        <dbReference type="Proteomes" id="UP000226357"/>
    </source>
</evidence>
<proteinExistence type="predicted"/>
<sequence length="158" mass="18433">MERNVNLAGVLYKLIADYEAIYGEMIFKFRKDNDEFIYTDIDPRLLKLIGLKREQFVNRTPQEIFSRKETADKLFTIYKEAWGGGKVLYCIIDPLKNVYLISLQEKVKNDEVEEVHGHCIIITAEDNVLDMTEKIISFDYSDFSIELLCYLLLDAACE</sequence>
<accession>A0AA44TG47</accession>
<dbReference type="AlphaFoldDB" id="A0AA44TG47"/>
<evidence type="ECO:0000313" key="1">
    <source>
        <dbReference type="EMBL" id="PFS01460.1"/>
    </source>
</evidence>
<dbReference type="RefSeq" id="WP_098523058.1">
    <property type="nucleotide sequence ID" value="NZ_NUPQ01000028.1"/>
</dbReference>
<protein>
    <submittedName>
        <fullName evidence="1">Uncharacterized protein</fullName>
    </submittedName>
</protein>
<organism evidence="1 2">
    <name type="scientific">Bacillus cereus</name>
    <dbReference type="NCBI Taxonomy" id="1396"/>
    <lineage>
        <taxon>Bacteria</taxon>
        <taxon>Bacillati</taxon>
        <taxon>Bacillota</taxon>
        <taxon>Bacilli</taxon>
        <taxon>Bacillales</taxon>
        <taxon>Bacillaceae</taxon>
        <taxon>Bacillus</taxon>
        <taxon>Bacillus cereus group</taxon>
    </lineage>
</organism>
<dbReference type="Proteomes" id="UP000226357">
    <property type="component" value="Unassembled WGS sequence"/>
</dbReference>